<dbReference type="InterPro" id="IPR036390">
    <property type="entry name" value="WH_DNA-bd_sf"/>
</dbReference>
<keyword evidence="3" id="KW-0804">Transcription</keyword>
<evidence type="ECO:0000256" key="1">
    <source>
        <dbReference type="ARBA" id="ARBA00023015"/>
    </source>
</evidence>
<evidence type="ECO:0000256" key="3">
    <source>
        <dbReference type="ARBA" id="ARBA00023163"/>
    </source>
</evidence>
<dbReference type="STRING" id="1112.A9D12_14180"/>
<dbReference type="PROSITE" id="PS51118">
    <property type="entry name" value="HTH_HXLR"/>
    <property type="match status" value="1"/>
</dbReference>
<dbReference type="GO" id="GO:0003677">
    <property type="term" value="F:DNA binding"/>
    <property type="evidence" value="ECO:0007669"/>
    <property type="project" value="UniProtKB-KW"/>
</dbReference>
<sequence length="143" mass="15811">MMDTPCPMARGIAAFGDSWSLMILREALGGATRFDTFRKNLGIAPTVLTKRLAMLTQEGLLERVRYQDNPPRDEYQLTEAGRDLRPILMLIAQWGRTHRPGGELARYLDSADGHELEPVAIDRVTGDPIGIRPITVVVPGTGQ</sequence>
<gene>
    <name evidence="5" type="ORF">A9D12_14180</name>
</gene>
<proteinExistence type="predicted"/>
<reference evidence="5 6" key="1">
    <citation type="submission" date="2016-05" db="EMBL/GenBank/DDBJ databases">
        <title>Compelete Genome Sequence of Bacteriochlorophyll-Synthesizing Bacterium Porphyrobacter neustonensis DSM 9434.</title>
        <authorList>
            <person name="Shi X.-L."/>
            <person name="Wu Y.-H."/>
            <person name="Cheng H."/>
            <person name="Xu L."/>
            <person name="Zhang X.-Q."/>
            <person name="Wang C.-S."/>
            <person name="Xu X.-W."/>
        </authorList>
    </citation>
    <scope>NUCLEOTIDE SEQUENCE [LARGE SCALE GENOMIC DNA]</scope>
    <source>
        <strain evidence="5 6">DSM 9434</strain>
    </source>
</reference>
<protein>
    <submittedName>
        <fullName evidence="5">Transcriptional regulator</fullName>
    </submittedName>
</protein>
<dbReference type="AlphaFoldDB" id="A0A192D828"/>
<keyword evidence="1" id="KW-0805">Transcription regulation</keyword>
<dbReference type="OrthoDB" id="9782219at2"/>
<evidence type="ECO:0000313" key="6">
    <source>
        <dbReference type="Proteomes" id="UP000078263"/>
    </source>
</evidence>
<dbReference type="EMBL" id="CP016033">
    <property type="protein sequence ID" value="ANK13919.1"/>
    <property type="molecule type" value="Genomic_DNA"/>
</dbReference>
<dbReference type="PANTHER" id="PTHR33204:SF18">
    <property type="entry name" value="TRANSCRIPTIONAL REGULATORY PROTEIN"/>
    <property type="match status" value="1"/>
</dbReference>
<accession>A0A192D828</accession>
<name>A0A192D828_9SPHN</name>
<feature type="domain" description="HTH hxlR-type" evidence="4">
    <location>
        <begin position="6"/>
        <end position="103"/>
    </location>
</feature>
<dbReference type="SUPFAM" id="SSF46785">
    <property type="entry name" value="Winged helix' DNA-binding domain"/>
    <property type="match status" value="1"/>
</dbReference>
<dbReference type="InterPro" id="IPR002577">
    <property type="entry name" value="HTH_HxlR"/>
</dbReference>
<dbReference type="InterPro" id="IPR036388">
    <property type="entry name" value="WH-like_DNA-bd_sf"/>
</dbReference>
<evidence type="ECO:0000259" key="4">
    <source>
        <dbReference type="PROSITE" id="PS51118"/>
    </source>
</evidence>
<evidence type="ECO:0000313" key="5">
    <source>
        <dbReference type="EMBL" id="ANK13919.1"/>
    </source>
</evidence>
<dbReference type="Gene3D" id="1.10.10.10">
    <property type="entry name" value="Winged helix-like DNA-binding domain superfamily/Winged helix DNA-binding domain"/>
    <property type="match status" value="1"/>
</dbReference>
<organism evidence="5 6">
    <name type="scientific">Erythrobacter neustonensis</name>
    <dbReference type="NCBI Taxonomy" id="1112"/>
    <lineage>
        <taxon>Bacteria</taxon>
        <taxon>Pseudomonadati</taxon>
        <taxon>Pseudomonadota</taxon>
        <taxon>Alphaproteobacteria</taxon>
        <taxon>Sphingomonadales</taxon>
        <taxon>Erythrobacteraceae</taxon>
        <taxon>Erythrobacter/Porphyrobacter group</taxon>
        <taxon>Erythrobacter</taxon>
    </lineage>
</organism>
<dbReference type="Pfam" id="PF01638">
    <property type="entry name" value="HxlR"/>
    <property type="match status" value="1"/>
</dbReference>
<keyword evidence="2" id="KW-0238">DNA-binding</keyword>
<dbReference type="KEGG" id="pns:A9D12_14180"/>
<evidence type="ECO:0000256" key="2">
    <source>
        <dbReference type="ARBA" id="ARBA00023125"/>
    </source>
</evidence>
<dbReference type="Proteomes" id="UP000078263">
    <property type="component" value="Chromosome"/>
</dbReference>
<keyword evidence="6" id="KW-1185">Reference proteome</keyword>
<dbReference type="PANTHER" id="PTHR33204">
    <property type="entry name" value="TRANSCRIPTIONAL REGULATOR, MARR FAMILY"/>
    <property type="match status" value="1"/>
</dbReference>